<evidence type="ECO:0000256" key="3">
    <source>
        <dbReference type="ARBA" id="ARBA00022525"/>
    </source>
</evidence>
<keyword evidence="3" id="KW-0964">Secreted</keyword>
<evidence type="ECO:0000256" key="1">
    <source>
        <dbReference type="ARBA" id="ARBA00004271"/>
    </source>
</evidence>
<sequence>MASSLSHHRPLQTLASLLLIIIISLTSHISAADVPFEYHNGDLLSGNITVTIVWYGIFKPTQKVTVREFLASLDADMASDNPPPSVFNWWNLLDKYYTTLKSKNGLTLPSITLSPKLIDDEDYSLGKSLTQNQLVELAKKGNIEEDGAVLPVVITANDVVVEGFCRARCGNHGIVPSLSKINGKSSSSRSVYIWVGNSETQCPGLCEWPFHQAANGPPGPVLVAPNGDAAMDGVVINLASLLAGAVTNPFGDGYFQGPKEAPLEAGSACPGVFGKGSHPGFAGELLKDDKSGGSYNANGIKGRKFLVPGLFDPSTSTCSTVG</sequence>
<organism evidence="7 8">
    <name type="scientific">Linum tenue</name>
    <dbReference type="NCBI Taxonomy" id="586396"/>
    <lineage>
        <taxon>Eukaryota</taxon>
        <taxon>Viridiplantae</taxon>
        <taxon>Streptophyta</taxon>
        <taxon>Embryophyta</taxon>
        <taxon>Tracheophyta</taxon>
        <taxon>Spermatophyta</taxon>
        <taxon>Magnoliopsida</taxon>
        <taxon>eudicotyledons</taxon>
        <taxon>Gunneridae</taxon>
        <taxon>Pentapetalae</taxon>
        <taxon>rosids</taxon>
        <taxon>fabids</taxon>
        <taxon>Malpighiales</taxon>
        <taxon>Linaceae</taxon>
        <taxon>Linum</taxon>
    </lineage>
</organism>
<feature type="signal peptide" evidence="6">
    <location>
        <begin position="1"/>
        <end position="31"/>
    </location>
</feature>
<evidence type="ECO:0000313" key="8">
    <source>
        <dbReference type="Proteomes" id="UP001154282"/>
    </source>
</evidence>
<dbReference type="AlphaFoldDB" id="A0AAV0L4F5"/>
<evidence type="ECO:0000256" key="2">
    <source>
        <dbReference type="ARBA" id="ARBA00022523"/>
    </source>
</evidence>
<dbReference type="EMBL" id="CAMGYJ010000006">
    <property type="protein sequence ID" value="CAI0428614.1"/>
    <property type="molecule type" value="Genomic_DNA"/>
</dbReference>
<keyword evidence="2" id="KW-0052">Apoplast</keyword>
<comment type="caution">
    <text evidence="7">The sequence shown here is derived from an EMBL/GenBank/DDBJ whole genome shotgun (WGS) entry which is preliminary data.</text>
</comment>
<dbReference type="Proteomes" id="UP001154282">
    <property type="component" value="Unassembled WGS sequence"/>
</dbReference>
<evidence type="ECO:0000256" key="6">
    <source>
        <dbReference type="SAM" id="SignalP"/>
    </source>
</evidence>
<dbReference type="PANTHER" id="PTHR31279">
    <property type="entry name" value="PROTEIN EXORDIUM-LIKE 5"/>
    <property type="match status" value="1"/>
</dbReference>
<name>A0AAV0L4F5_9ROSI</name>
<feature type="chain" id="PRO_5043886021" evidence="6">
    <location>
        <begin position="32"/>
        <end position="322"/>
    </location>
</feature>
<proteinExistence type="inferred from homology"/>
<evidence type="ECO:0000256" key="4">
    <source>
        <dbReference type="ARBA" id="ARBA00022729"/>
    </source>
</evidence>
<dbReference type="GO" id="GO:0048046">
    <property type="term" value="C:apoplast"/>
    <property type="evidence" value="ECO:0007669"/>
    <property type="project" value="UniProtKB-SubCell"/>
</dbReference>
<gene>
    <name evidence="7" type="ORF">LITE_LOCUS21743</name>
</gene>
<dbReference type="InterPro" id="IPR006766">
    <property type="entry name" value="EXORDIUM-like"/>
</dbReference>
<evidence type="ECO:0000313" key="7">
    <source>
        <dbReference type="EMBL" id="CAI0428614.1"/>
    </source>
</evidence>
<accession>A0AAV0L4F5</accession>
<evidence type="ECO:0000256" key="5">
    <source>
        <dbReference type="ARBA" id="ARBA00023591"/>
    </source>
</evidence>
<comment type="subcellular location">
    <subcellularLocation>
        <location evidence="1">Secreted</location>
        <location evidence="1">Extracellular space</location>
        <location evidence="1">Apoplast</location>
    </subcellularLocation>
</comment>
<reference evidence="7" key="1">
    <citation type="submission" date="2022-08" db="EMBL/GenBank/DDBJ databases">
        <authorList>
            <person name="Gutierrez-Valencia J."/>
        </authorList>
    </citation>
    <scope>NUCLEOTIDE SEQUENCE</scope>
</reference>
<dbReference type="Pfam" id="PF04674">
    <property type="entry name" value="Phi_1"/>
    <property type="match status" value="1"/>
</dbReference>
<keyword evidence="8" id="KW-1185">Reference proteome</keyword>
<dbReference type="PANTHER" id="PTHR31279:SF54">
    <property type="entry name" value="PROTEIN EXORDIUM-RELATED"/>
    <property type="match status" value="1"/>
</dbReference>
<comment type="similarity">
    <text evidence="5">Belongs to the EXORDIUM family.</text>
</comment>
<keyword evidence="4 6" id="KW-0732">Signal</keyword>
<protein>
    <submittedName>
        <fullName evidence="7">Uncharacterized protein</fullName>
    </submittedName>
</protein>